<keyword evidence="2" id="KW-0378">Hydrolase</keyword>
<keyword evidence="3" id="KW-1185">Reference proteome</keyword>
<dbReference type="InterPro" id="IPR032466">
    <property type="entry name" value="Metal_Hydrolase"/>
</dbReference>
<dbReference type="CDD" id="cd01306">
    <property type="entry name" value="PhnM"/>
    <property type="match status" value="1"/>
</dbReference>
<dbReference type="InterPro" id="IPR051781">
    <property type="entry name" value="Metallo-dep_Hydrolase"/>
</dbReference>
<dbReference type="GO" id="GO:0016787">
    <property type="term" value="F:hydrolase activity"/>
    <property type="evidence" value="ECO:0007669"/>
    <property type="project" value="UniProtKB-KW"/>
</dbReference>
<evidence type="ECO:0000313" key="2">
    <source>
        <dbReference type="EMBL" id="MBC3812570.1"/>
    </source>
</evidence>
<organism evidence="2 3">
    <name type="scientific">Undibacterium aquatile</name>
    <dbReference type="NCBI Taxonomy" id="1537398"/>
    <lineage>
        <taxon>Bacteria</taxon>
        <taxon>Pseudomonadati</taxon>
        <taxon>Pseudomonadota</taxon>
        <taxon>Betaproteobacteria</taxon>
        <taxon>Burkholderiales</taxon>
        <taxon>Oxalobacteraceae</taxon>
        <taxon>Undibacterium</taxon>
    </lineage>
</organism>
<dbReference type="SUPFAM" id="SSF51556">
    <property type="entry name" value="Metallo-dependent hydrolases"/>
    <property type="match status" value="1"/>
</dbReference>
<dbReference type="Pfam" id="PF07969">
    <property type="entry name" value="Amidohydro_3"/>
    <property type="match status" value="1"/>
</dbReference>
<reference evidence="2 3" key="1">
    <citation type="submission" date="2020-08" db="EMBL/GenBank/DDBJ databases">
        <title>Novel species isolated from subtropical streams in China.</title>
        <authorList>
            <person name="Lu H."/>
        </authorList>
    </citation>
    <scope>NUCLEOTIDE SEQUENCE [LARGE SCALE GENOMIC DNA]</scope>
    <source>
        <strain evidence="2 3">CCTCC AB 2015119</strain>
    </source>
</reference>
<dbReference type="InterPro" id="IPR013108">
    <property type="entry name" value="Amidohydro_3"/>
</dbReference>
<dbReference type="Proteomes" id="UP000637632">
    <property type="component" value="Unassembled WGS sequence"/>
</dbReference>
<dbReference type="RefSeq" id="WP_190480390.1">
    <property type="nucleotide sequence ID" value="NZ_JACOFT010000005.1"/>
</dbReference>
<dbReference type="PIRSF" id="PIRSF038971">
    <property type="entry name" value="PhnM"/>
    <property type="match status" value="1"/>
</dbReference>
<name>A0ABR6XI45_9BURK</name>
<dbReference type="InterPro" id="IPR011059">
    <property type="entry name" value="Metal-dep_hydrolase_composite"/>
</dbReference>
<gene>
    <name evidence="2" type="ORF">H8K26_14070</name>
</gene>
<dbReference type="SUPFAM" id="SSF51338">
    <property type="entry name" value="Composite domain of metallo-dependent hydrolases"/>
    <property type="match status" value="1"/>
</dbReference>
<proteinExistence type="predicted"/>
<dbReference type="PANTHER" id="PTHR43135">
    <property type="entry name" value="ALPHA-D-RIBOSE 1-METHYLPHOSPHONATE 5-TRIPHOSPHATE DIPHOSPHATASE"/>
    <property type="match status" value="1"/>
</dbReference>
<dbReference type="EMBL" id="JACOFT010000005">
    <property type="protein sequence ID" value="MBC3812570.1"/>
    <property type="molecule type" value="Genomic_DNA"/>
</dbReference>
<evidence type="ECO:0000259" key="1">
    <source>
        <dbReference type="Pfam" id="PF07969"/>
    </source>
</evidence>
<dbReference type="NCBIfam" id="NF011990">
    <property type="entry name" value="PRK15446.2-6"/>
    <property type="match status" value="1"/>
</dbReference>
<dbReference type="NCBIfam" id="TIGR02318">
    <property type="entry name" value="phosphono_phnM"/>
    <property type="match status" value="1"/>
</dbReference>
<dbReference type="PANTHER" id="PTHR43135:SF3">
    <property type="entry name" value="ALPHA-D-RIBOSE 1-METHYLPHOSPHONATE 5-TRIPHOSPHATE DIPHOSPHATASE"/>
    <property type="match status" value="1"/>
</dbReference>
<comment type="caution">
    <text evidence="2">The sequence shown here is derived from an EMBL/GenBank/DDBJ whole genome shotgun (WGS) entry which is preliminary data.</text>
</comment>
<dbReference type="Gene3D" id="3.20.20.140">
    <property type="entry name" value="Metal-dependent hydrolases"/>
    <property type="match status" value="2"/>
</dbReference>
<dbReference type="NCBIfam" id="NF011981">
    <property type="entry name" value="PRK15446.1-2"/>
    <property type="match status" value="1"/>
</dbReference>
<feature type="domain" description="Amidohydrolase 3" evidence="1">
    <location>
        <begin position="230"/>
        <end position="362"/>
    </location>
</feature>
<dbReference type="Gene3D" id="2.30.40.10">
    <property type="entry name" value="Urease, subunit C, domain 1"/>
    <property type="match status" value="1"/>
</dbReference>
<sequence>MNFASHTAFSIRNARVVTADQVLTGGIAVSHGHIDDVNSGAATLTGTDWHGDYLLPGLVELHTDNLEKHLMPRPKVSWPVLPAIIAHDAQIACSGITTVLDAIAIGDIDPDSVRTQMMQACVQGLAGARQAGVLRTDHFLHLRLELAEARLLELFTPFLNDERLRLVSLMDHTPGQRQWTDLEHYRVYVTGKRGWTHQKVDQMLEVLSDRQQQYAEQNRAQIVKLCRTQAHGIPLATHDDTTHNHVLEGVRDGVTISEFPTTLAAAQFAHQHGLSIVMGAPNRVRGGSHSGNVSASELARHDLLDIFSSDYVPTSLLHAAFLLQEDGYSLPKAVSTVSLQPARQIGLQDRGQIAHGLRADFIRVRIIEGIPVVMGVWKQGLQIA</sequence>
<protein>
    <submittedName>
        <fullName evidence="2">Alpha-D-ribose 1-methylphosphonate 5-triphosphate diphosphatase</fullName>
        <ecNumber evidence="2">3.6.1.63</ecNumber>
    </submittedName>
</protein>
<accession>A0ABR6XI45</accession>
<dbReference type="EC" id="3.6.1.63" evidence="2"/>
<dbReference type="NCBIfam" id="NF011984">
    <property type="entry name" value="PRK15446.1-5"/>
    <property type="match status" value="1"/>
</dbReference>
<dbReference type="InterPro" id="IPR012696">
    <property type="entry name" value="PhnM"/>
</dbReference>
<evidence type="ECO:0000313" key="3">
    <source>
        <dbReference type="Proteomes" id="UP000637632"/>
    </source>
</evidence>
<dbReference type="NCBIfam" id="NF011987">
    <property type="entry name" value="PRK15446.2-3"/>
    <property type="match status" value="1"/>
</dbReference>